<dbReference type="PRINTS" id="PR00080">
    <property type="entry name" value="SDRFAMILY"/>
</dbReference>
<name>A0A2S6GUU5_9PSEU</name>
<reference evidence="3 4" key="1">
    <citation type="submission" date="2018-02" db="EMBL/GenBank/DDBJ databases">
        <title>Genomic Encyclopedia of Archaeal and Bacterial Type Strains, Phase II (KMG-II): from individual species to whole genera.</title>
        <authorList>
            <person name="Goeker M."/>
        </authorList>
    </citation>
    <scope>NUCLEOTIDE SEQUENCE [LARGE SCALE GENOMIC DNA]</scope>
    <source>
        <strain evidence="3 4">YU 961-1</strain>
    </source>
</reference>
<dbReference type="GO" id="GO:0030497">
    <property type="term" value="P:fatty acid elongation"/>
    <property type="evidence" value="ECO:0007669"/>
    <property type="project" value="TreeGrafter"/>
</dbReference>
<dbReference type="EMBL" id="PTIX01000004">
    <property type="protein sequence ID" value="PPK68966.1"/>
    <property type="molecule type" value="Genomic_DNA"/>
</dbReference>
<dbReference type="SUPFAM" id="SSF51735">
    <property type="entry name" value="NAD(P)-binding Rossmann-fold domains"/>
    <property type="match status" value="1"/>
</dbReference>
<protein>
    <submittedName>
        <fullName evidence="3">NAD(P)-dependent dehydrogenase (Short-subunit alcohol dehydrogenase family)</fullName>
    </submittedName>
</protein>
<gene>
    <name evidence="3" type="ORF">CLV40_104211</name>
</gene>
<dbReference type="Proteomes" id="UP000239203">
    <property type="component" value="Unassembled WGS sequence"/>
</dbReference>
<dbReference type="Gene3D" id="3.40.50.720">
    <property type="entry name" value="NAD(P)-binding Rossmann-like Domain"/>
    <property type="match status" value="1"/>
</dbReference>
<dbReference type="PANTHER" id="PTHR42760:SF40">
    <property type="entry name" value="3-OXOACYL-[ACYL-CARRIER-PROTEIN] REDUCTASE, CHLOROPLASTIC"/>
    <property type="match status" value="1"/>
</dbReference>
<comment type="caution">
    <text evidence="3">The sequence shown here is derived from an EMBL/GenBank/DDBJ whole genome shotgun (WGS) entry which is preliminary data.</text>
</comment>
<evidence type="ECO:0000256" key="1">
    <source>
        <dbReference type="ARBA" id="ARBA00006484"/>
    </source>
</evidence>
<dbReference type="PANTHER" id="PTHR42760">
    <property type="entry name" value="SHORT-CHAIN DEHYDROGENASES/REDUCTASES FAMILY MEMBER"/>
    <property type="match status" value="1"/>
</dbReference>
<dbReference type="InterPro" id="IPR036291">
    <property type="entry name" value="NAD(P)-bd_dom_sf"/>
</dbReference>
<evidence type="ECO:0000313" key="4">
    <source>
        <dbReference type="Proteomes" id="UP000239203"/>
    </source>
</evidence>
<dbReference type="Pfam" id="PF00106">
    <property type="entry name" value="adh_short"/>
    <property type="match status" value="1"/>
</dbReference>
<dbReference type="PROSITE" id="PS00061">
    <property type="entry name" value="ADH_SHORT"/>
    <property type="match status" value="1"/>
</dbReference>
<evidence type="ECO:0000313" key="3">
    <source>
        <dbReference type="EMBL" id="PPK68966.1"/>
    </source>
</evidence>
<organism evidence="3 4">
    <name type="scientific">Actinokineospora auranticolor</name>
    <dbReference type="NCBI Taxonomy" id="155976"/>
    <lineage>
        <taxon>Bacteria</taxon>
        <taxon>Bacillati</taxon>
        <taxon>Actinomycetota</taxon>
        <taxon>Actinomycetes</taxon>
        <taxon>Pseudonocardiales</taxon>
        <taxon>Pseudonocardiaceae</taxon>
        <taxon>Actinokineospora</taxon>
    </lineage>
</organism>
<dbReference type="InterPro" id="IPR002347">
    <property type="entry name" value="SDR_fam"/>
</dbReference>
<proteinExistence type="inferred from homology"/>
<dbReference type="InterPro" id="IPR020904">
    <property type="entry name" value="Sc_DH/Rdtase_CS"/>
</dbReference>
<dbReference type="CDD" id="cd05233">
    <property type="entry name" value="SDR_c"/>
    <property type="match status" value="1"/>
</dbReference>
<dbReference type="GO" id="GO:0016616">
    <property type="term" value="F:oxidoreductase activity, acting on the CH-OH group of donors, NAD or NADP as acceptor"/>
    <property type="evidence" value="ECO:0007669"/>
    <property type="project" value="TreeGrafter"/>
</dbReference>
<dbReference type="PRINTS" id="PR00081">
    <property type="entry name" value="GDHRDH"/>
</dbReference>
<accession>A0A2S6GUU5</accession>
<comment type="similarity">
    <text evidence="1 2">Belongs to the short-chain dehydrogenases/reductases (SDR) family.</text>
</comment>
<sequence length="311" mass="32768">MLVVTGLSGLARENGVSRMDGRAVVVTGAGRGLGEAFAEHLAGVGAAVVVNDVDAERARLVTARIRANGGAAVASEHSVADPEQAAAIVDLCVAEFGAIDGLVNNAGLNYEALPWEDDPARVRAVVEVNVLGVIYTGLAAIRRMRAAGSGSIVNVSSGASLGQRTLGSYAATKGAVSSLTSSWALDLEDSGIRVNAICPRAYTRMVWTSERASRQTPPEHTPDLVAPVVHFLLDDDRSGGITGQVVRCTGPELHVVGQPYLKAPILHRDRWDVETVTTAFAEVLGGHLEPYGLEKRPPARLRKWLAPMRTA</sequence>
<evidence type="ECO:0000256" key="2">
    <source>
        <dbReference type="RuleBase" id="RU000363"/>
    </source>
</evidence>
<keyword evidence="4" id="KW-1185">Reference proteome</keyword>
<dbReference type="AlphaFoldDB" id="A0A2S6GUU5"/>